<evidence type="ECO:0000256" key="1">
    <source>
        <dbReference type="ARBA" id="ARBA00022801"/>
    </source>
</evidence>
<dbReference type="SUPFAM" id="SSF52266">
    <property type="entry name" value="SGNH hydrolase"/>
    <property type="match status" value="1"/>
</dbReference>
<keyword evidence="2" id="KW-0732">Signal</keyword>
<dbReference type="GO" id="GO:0001681">
    <property type="term" value="F:sialate O-acetylesterase activity"/>
    <property type="evidence" value="ECO:0007669"/>
    <property type="project" value="InterPro"/>
</dbReference>
<dbReference type="OrthoDB" id="9816001at2"/>
<keyword evidence="5" id="KW-1185">Reference proteome</keyword>
<feature type="signal peptide" evidence="2">
    <location>
        <begin position="1"/>
        <end position="20"/>
    </location>
</feature>
<feature type="domain" description="Sialate O-acetylesterase" evidence="3">
    <location>
        <begin position="105"/>
        <end position="350"/>
    </location>
</feature>
<dbReference type="InterPro" id="IPR036514">
    <property type="entry name" value="SGNH_hydro_sf"/>
</dbReference>
<dbReference type="InterPro" id="IPR005181">
    <property type="entry name" value="SASA"/>
</dbReference>
<accession>A0A3D9RQM5</accession>
<sequence>MKMFKKITYLIVLITNISFANITLPSVFSDHMVLQQNDDVKFWGWANPNEEVVIVPSWSDKNYKVKANNQAYWEIKISTPKAGGPFNIKITGYNEIVLNDVLIGEVWLCSGQSNMEMSAAWGIKNGVEEIKNANYSNIRFFNISKTSATSPQNDLKGNWQVCTSEVMKNSSAVAYFFGRRLQEDLKDVPIGLMVAAWGGTPAEIWMPENVIKENEILNNAANKLQPVEWGPTEPARAYNSMIHPFVGYNIAGALWYQGEANVGAVNYDKTLEALINSWRKKWEKDFPFYYVQIAPYNYGKDHFGGVEIRDAQRKVLENVSKAGMVVISDVSPTDDIHPKDKKPVGERLANLALVKHYKTYFDIVNGPLFNGITINNKSITVHFDNDEGLYFSDKKIALFEIAGENKIFHLAKVKLKNNIITLSSKEVKSPKYVRFAWGNTSISNLFNKANLPASSFTSE</sequence>
<proteinExistence type="predicted"/>
<evidence type="ECO:0000256" key="2">
    <source>
        <dbReference type="SAM" id="SignalP"/>
    </source>
</evidence>
<dbReference type="InterPro" id="IPR039329">
    <property type="entry name" value="SIAE"/>
</dbReference>
<dbReference type="RefSeq" id="WP_115879964.1">
    <property type="nucleotide sequence ID" value="NZ_QTTQ01000010.1"/>
</dbReference>
<evidence type="ECO:0000259" key="3">
    <source>
        <dbReference type="Pfam" id="PF03629"/>
    </source>
</evidence>
<dbReference type="Gene3D" id="3.40.50.1110">
    <property type="entry name" value="SGNH hydrolase"/>
    <property type="match status" value="1"/>
</dbReference>
<dbReference type="AlphaFoldDB" id="A0A3D9RQM5"/>
<name>A0A3D9RQM5_9FLAO</name>
<gene>
    <name evidence="4" type="ORF">BX611_1640</name>
</gene>
<keyword evidence="1" id="KW-0378">Hydrolase</keyword>
<feature type="chain" id="PRO_5017670169" evidence="2">
    <location>
        <begin position="21"/>
        <end position="459"/>
    </location>
</feature>
<reference evidence="4 5" key="1">
    <citation type="submission" date="2018-08" db="EMBL/GenBank/DDBJ databases">
        <title>Genomic Encyclopedia of Type Strains, Phase III (KMG-III): the genomes of soil and plant-associated and newly described type strains.</title>
        <authorList>
            <person name="Whitman W."/>
        </authorList>
    </citation>
    <scope>NUCLEOTIDE SEQUENCE [LARGE SCALE GENOMIC DNA]</scope>
    <source>
        <strain evidence="4 5">325-5</strain>
    </source>
</reference>
<dbReference type="EMBL" id="QTTQ01000010">
    <property type="protein sequence ID" value="REE82097.1"/>
    <property type="molecule type" value="Genomic_DNA"/>
</dbReference>
<dbReference type="GO" id="GO:0005975">
    <property type="term" value="P:carbohydrate metabolic process"/>
    <property type="evidence" value="ECO:0007669"/>
    <property type="project" value="TreeGrafter"/>
</dbReference>
<dbReference type="PANTHER" id="PTHR22901:SF0">
    <property type="entry name" value="SIALATE O-ACETYLESTERASE"/>
    <property type="match status" value="1"/>
</dbReference>
<dbReference type="PANTHER" id="PTHR22901">
    <property type="entry name" value="SIALATE O-ACETYLESTERASE"/>
    <property type="match status" value="1"/>
</dbReference>
<evidence type="ECO:0000313" key="5">
    <source>
        <dbReference type="Proteomes" id="UP000256429"/>
    </source>
</evidence>
<dbReference type="Proteomes" id="UP000256429">
    <property type="component" value="Unassembled WGS sequence"/>
</dbReference>
<evidence type="ECO:0000313" key="4">
    <source>
        <dbReference type="EMBL" id="REE82097.1"/>
    </source>
</evidence>
<comment type="caution">
    <text evidence="4">The sequence shown here is derived from an EMBL/GenBank/DDBJ whole genome shotgun (WGS) entry which is preliminary data.</text>
</comment>
<organism evidence="4 5">
    <name type="scientific">Lutibacter oceani</name>
    <dbReference type="NCBI Taxonomy" id="1853311"/>
    <lineage>
        <taxon>Bacteria</taxon>
        <taxon>Pseudomonadati</taxon>
        <taxon>Bacteroidota</taxon>
        <taxon>Flavobacteriia</taxon>
        <taxon>Flavobacteriales</taxon>
        <taxon>Flavobacteriaceae</taxon>
        <taxon>Lutibacter</taxon>
    </lineage>
</organism>
<dbReference type="Pfam" id="PF03629">
    <property type="entry name" value="SASA"/>
    <property type="match status" value="1"/>
</dbReference>
<protein>
    <submittedName>
        <fullName evidence="4">Sialate O-acetylesterase</fullName>
    </submittedName>
</protein>